<dbReference type="InterPro" id="IPR028989">
    <property type="entry name" value="RimP_N"/>
</dbReference>
<dbReference type="SUPFAM" id="SSF75420">
    <property type="entry name" value="YhbC-like, N-terminal domain"/>
    <property type="match status" value="1"/>
</dbReference>
<comment type="function">
    <text evidence="3">Required for maturation of 30S ribosomal subunits.</text>
</comment>
<feature type="domain" description="Ribosome maturation factor RimP C-terminal" evidence="5">
    <location>
        <begin position="84"/>
        <end position="152"/>
    </location>
</feature>
<evidence type="ECO:0000313" key="7">
    <source>
        <dbReference type="Proteomes" id="UP001319200"/>
    </source>
</evidence>
<dbReference type="Pfam" id="PF02576">
    <property type="entry name" value="RimP_N"/>
    <property type="match status" value="1"/>
</dbReference>
<reference evidence="6 7" key="1">
    <citation type="submission" date="2021-05" db="EMBL/GenBank/DDBJ databases">
        <title>A Polyphasic approach of four new species of the genus Ohtaekwangia: Ohtaekwangia histidinii sp. nov., Ohtaekwangia cretensis sp. nov., Ohtaekwangia indiensis sp. nov., Ohtaekwangia reichenbachii sp. nov. from diverse environment.</title>
        <authorList>
            <person name="Octaviana S."/>
        </authorList>
    </citation>
    <scope>NUCLEOTIDE SEQUENCE [LARGE SCALE GENOMIC DNA]</scope>
    <source>
        <strain evidence="6 7">PWU4</strain>
    </source>
</reference>
<dbReference type="InterPro" id="IPR028998">
    <property type="entry name" value="RimP_C"/>
</dbReference>
<keyword evidence="7" id="KW-1185">Reference proteome</keyword>
<evidence type="ECO:0000259" key="5">
    <source>
        <dbReference type="Pfam" id="PF17384"/>
    </source>
</evidence>
<evidence type="ECO:0000256" key="2">
    <source>
        <dbReference type="ARBA" id="ARBA00022517"/>
    </source>
</evidence>
<dbReference type="CDD" id="cd01734">
    <property type="entry name" value="YlxS_C"/>
    <property type="match status" value="1"/>
</dbReference>
<comment type="caution">
    <text evidence="6">The sequence shown here is derived from an EMBL/GenBank/DDBJ whole genome shotgun (WGS) entry which is preliminary data.</text>
</comment>
<dbReference type="InterPro" id="IPR003728">
    <property type="entry name" value="Ribosome_maturation_RimP"/>
</dbReference>
<dbReference type="HAMAP" id="MF_01077">
    <property type="entry name" value="RimP"/>
    <property type="match status" value="1"/>
</dbReference>
<comment type="similarity">
    <text evidence="3">Belongs to the RimP family.</text>
</comment>
<evidence type="ECO:0000256" key="3">
    <source>
        <dbReference type="HAMAP-Rule" id="MF_01077"/>
    </source>
</evidence>
<evidence type="ECO:0000313" key="6">
    <source>
        <dbReference type="EMBL" id="MBT1698635.1"/>
    </source>
</evidence>
<evidence type="ECO:0000256" key="1">
    <source>
        <dbReference type="ARBA" id="ARBA00022490"/>
    </source>
</evidence>
<keyword evidence="1 3" id="KW-0963">Cytoplasm</keyword>
<accession>A0AAP2GQ66</accession>
<feature type="domain" description="Ribosome maturation factor RimP N-terminal" evidence="4">
    <location>
        <begin position="19"/>
        <end position="81"/>
    </location>
</feature>
<gene>
    <name evidence="3" type="primary">rimP</name>
    <name evidence="6" type="ORF">KK083_17210</name>
</gene>
<dbReference type="RefSeq" id="WP_254165169.1">
    <property type="nucleotide sequence ID" value="NZ_JAHESF010000016.1"/>
</dbReference>
<dbReference type="PANTHER" id="PTHR33867">
    <property type="entry name" value="RIBOSOME MATURATION FACTOR RIMP"/>
    <property type="match status" value="1"/>
</dbReference>
<dbReference type="AlphaFoldDB" id="A0AAP2GQ66"/>
<dbReference type="InterPro" id="IPR035956">
    <property type="entry name" value="RimP_N_sf"/>
</dbReference>
<dbReference type="GO" id="GO:0006412">
    <property type="term" value="P:translation"/>
    <property type="evidence" value="ECO:0007669"/>
    <property type="project" value="TreeGrafter"/>
</dbReference>
<dbReference type="Gene3D" id="3.30.300.70">
    <property type="entry name" value="RimP-like superfamily, N-terminal"/>
    <property type="match status" value="1"/>
</dbReference>
<dbReference type="Proteomes" id="UP001319200">
    <property type="component" value="Unassembled WGS sequence"/>
</dbReference>
<dbReference type="GO" id="GO:0005829">
    <property type="term" value="C:cytosol"/>
    <property type="evidence" value="ECO:0007669"/>
    <property type="project" value="TreeGrafter"/>
</dbReference>
<name>A0AAP2GQ66_9BACT</name>
<keyword evidence="2 3" id="KW-0690">Ribosome biogenesis</keyword>
<dbReference type="GO" id="GO:0000028">
    <property type="term" value="P:ribosomal small subunit assembly"/>
    <property type="evidence" value="ECO:0007669"/>
    <property type="project" value="TreeGrafter"/>
</dbReference>
<comment type="subcellular location">
    <subcellularLocation>
        <location evidence="3">Cytoplasm</location>
    </subcellularLocation>
</comment>
<dbReference type="PANTHER" id="PTHR33867:SF1">
    <property type="entry name" value="RIBOSOME MATURATION FACTOR RIMP"/>
    <property type="match status" value="1"/>
</dbReference>
<dbReference type="Pfam" id="PF17384">
    <property type="entry name" value="DUF150_C"/>
    <property type="match status" value="1"/>
</dbReference>
<dbReference type="EMBL" id="JAHESF010000016">
    <property type="protein sequence ID" value="MBT1698635.1"/>
    <property type="molecule type" value="Genomic_DNA"/>
</dbReference>
<protein>
    <recommendedName>
        <fullName evidence="3">Ribosome maturation factor RimP</fullName>
    </recommendedName>
</protein>
<evidence type="ECO:0000259" key="4">
    <source>
        <dbReference type="Pfam" id="PF02576"/>
    </source>
</evidence>
<proteinExistence type="inferred from homology"/>
<organism evidence="6 7">
    <name type="scientific">Chryseosolibacter histidini</name>
    <dbReference type="NCBI Taxonomy" id="2782349"/>
    <lineage>
        <taxon>Bacteria</taxon>
        <taxon>Pseudomonadati</taxon>
        <taxon>Bacteroidota</taxon>
        <taxon>Cytophagia</taxon>
        <taxon>Cytophagales</taxon>
        <taxon>Chryseotaleaceae</taxon>
        <taxon>Chryseosolibacter</taxon>
    </lineage>
</organism>
<sequence length="153" mass="16959">MDLSEEIRKLAESKLAAGQFIVDVMSSSRQGPKKVLVLVDSDQGINIDECAVISRQLSEALDESGLIADNYLLEVSTPGLDQPLKLRRQYVKNVGRNLKLKLQDGIVEGKLMEVQDDQIVLARETGVGKHKEVQTVVIPFTHIDKAFVLVSFK</sequence>